<keyword evidence="4" id="KW-0808">Transferase</keyword>
<evidence type="ECO:0000256" key="11">
    <source>
        <dbReference type="SAM" id="SignalP"/>
    </source>
</evidence>
<dbReference type="InterPro" id="IPR001611">
    <property type="entry name" value="Leu-rich_rpt"/>
</dbReference>
<feature type="domain" description="Leucine-rich repeat-containing N-terminal plant-type" evidence="12">
    <location>
        <begin position="42"/>
        <end position="87"/>
    </location>
</feature>
<comment type="catalytic activity">
    <reaction evidence="9">
        <text>L-threonyl-[protein] + ATP = O-phospho-L-threonyl-[protein] + ADP + H(+)</text>
        <dbReference type="Rhea" id="RHEA:46608"/>
        <dbReference type="Rhea" id="RHEA-COMP:11060"/>
        <dbReference type="Rhea" id="RHEA-COMP:11605"/>
        <dbReference type="ChEBI" id="CHEBI:15378"/>
        <dbReference type="ChEBI" id="CHEBI:30013"/>
        <dbReference type="ChEBI" id="CHEBI:30616"/>
        <dbReference type="ChEBI" id="CHEBI:61977"/>
        <dbReference type="ChEBI" id="CHEBI:456216"/>
        <dbReference type="EC" id="2.7.11.1"/>
    </reaction>
</comment>
<keyword evidence="14" id="KW-1185">Reference proteome</keyword>
<evidence type="ECO:0000256" key="6">
    <source>
        <dbReference type="ARBA" id="ARBA00022737"/>
    </source>
</evidence>
<keyword evidence="7" id="KW-0418">Kinase</keyword>
<evidence type="ECO:0000256" key="9">
    <source>
        <dbReference type="ARBA" id="ARBA00047899"/>
    </source>
</evidence>
<evidence type="ECO:0000259" key="12">
    <source>
        <dbReference type="Pfam" id="PF08263"/>
    </source>
</evidence>
<dbReference type="InterPro" id="IPR053211">
    <property type="entry name" value="DNA_repair-toleration"/>
</dbReference>
<evidence type="ECO:0000256" key="5">
    <source>
        <dbReference type="ARBA" id="ARBA00022729"/>
    </source>
</evidence>
<evidence type="ECO:0000256" key="7">
    <source>
        <dbReference type="ARBA" id="ARBA00022777"/>
    </source>
</evidence>
<evidence type="ECO:0000256" key="8">
    <source>
        <dbReference type="ARBA" id="ARBA00023180"/>
    </source>
</evidence>
<keyword evidence="2" id="KW-0723">Serine/threonine-protein kinase</keyword>
<dbReference type="Gene3D" id="3.80.10.10">
    <property type="entry name" value="Ribonuclease Inhibitor"/>
    <property type="match status" value="2"/>
</dbReference>
<keyword evidence="3" id="KW-0433">Leucine-rich repeat</keyword>
<reference evidence="13 14" key="1">
    <citation type="submission" date="2019-11" db="EMBL/GenBank/DDBJ databases">
        <title>Whole genome sequence of Oryza granulata.</title>
        <authorList>
            <person name="Li W."/>
        </authorList>
    </citation>
    <scope>NUCLEOTIDE SEQUENCE [LARGE SCALE GENOMIC DNA]</scope>
    <source>
        <strain evidence="14">cv. Menghai</strain>
        <tissue evidence="13">Leaf</tissue>
    </source>
</reference>
<dbReference type="PANTHER" id="PTHR48060">
    <property type="entry name" value="DNA DAMAGE-REPAIR/TOLERATION PROTEIN DRT100"/>
    <property type="match status" value="1"/>
</dbReference>
<dbReference type="InterPro" id="IPR032675">
    <property type="entry name" value="LRR_dom_sf"/>
</dbReference>
<evidence type="ECO:0000256" key="4">
    <source>
        <dbReference type="ARBA" id="ARBA00022679"/>
    </source>
</evidence>
<dbReference type="EC" id="2.7.11.1" evidence="1"/>
<dbReference type="InterPro" id="IPR013210">
    <property type="entry name" value="LRR_N_plant-typ"/>
</dbReference>
<gene>
    <name evidence="13" type="ORF">E2562_033463</name>
</gene>
<feature type="signal peptide" evidence="11">
    <location>
        <begin position="1"/>
        <end position="28"/>
    </location>
</feature>
<keyword evidence="5 11" id="KW-0732">Signal</keyword>
<dbReference type="Pfam" id="PF00560">
    <property type="entry name" value="LRR_1"/>
    <property type="match status" value="2"/>
</dbReference>
<comment type="catalytic activity">
    <reaction evidence="10">
        <text>L-seryl-[protein] + ATP = O-phospho-L-seryl-[protein] + ADP + H(+)</text>
        <dbReference type="Rhea" id="RHEA:17989"/>
        <dbReference type="Rhea" id="RHEA-COMP:9863"/>
        <dbReference type="Rhea" id="RHEA-COMP:11604"/>
        <dbReference type="ChEBI" id="CHEBI:15378"/>
        <dbReference type="ChEBI" id="CHEBI:29999"/>
        <dbReference type="ChEBI" id="CHEBI:30616"/>
        <dbReference type="ChEBI" id="CHEBI:83421"/>
        <dbReference type="ChEBI" id="CHEBI:456216"/>
        <dbReference type="EC" id="2.7.11.1"/>
    </reaction>
</comment>
<protein>
    <recommendedName>
        <fullName evidence="1">non-specific serine/threonine protein kinase</fullName>
        <ecNumber evidence="1">2.7.11.1</ecNumber>
    </recommendedName>
</protein>
<dbReference type="Pfam" id="PF08263">
    <property type="entry name" value="LRRNT_2"/>
    <property type="match status" value="1"/>
</dbReference>
<evidence type="ECO:0000313" key="13">
    <source>
        <dbReference type="EMBL" id="KAF0920162.1"/>
    </source>
</evidence>
<dbReference type="AlphaFoldDB" id="A0A6G1E6Q5"/>
<keyword evidence="6" id="KW-0677">Repeat</keyword>
<keyword evidence="8" id="KW-0325">Glycoprotein</keyword>
<evidence type="ECO:0000256" key="1">
    <source>
        <dbReference type="ARBA" id="ARBA00012513"/>
    </source>
</evidence>
<dbReference type="FunFam" id="3.80.10.10:FF:000041">
    <property type="entry name" value="LRR receptor-like serine/threonine-protein kinase ERECTA"/>
    <property type="match status" value="1"/>
</dbReference>
<dbReference type="Pfam" id="PF13516">
    <property type="entry name" value="LRR_6"/>
    <property type="match status" value="1"/>
</dbReference>
<organism evidence="13 14">
    <name type="scientific">Oryza meyeriana var. granulata</name>
    <dbReference type="NCBI Taxonomy" id="110450"/>
    <lineage>
        <taxon>Eukaryota</taxon>
        <taxon>Viridiplantae</taxon>
        <taxon>Streptophyta</taxon>
        <taxon>Embryophyta</taxon>
        <taxon>Tracheophyta</taxon>
        <taxon>Spermatophyta</taxon>
        <taxon>Magnoliopsida</taxon>
        <taxon>Liliopsida</taxon>
        <taxon>Poales</taxon>
        <taxon>Poaceae</taxon>
        <taxon>BOP clade</taxon>
        <taxon>Oryzoideae</taxon>
        <taxon>Oryzeae</taxon>
        <taxon>Oryzinae</taxon>
        <taxon>Oryza</taxon>
        <taxon>Oryza meyeriana</taxon>
    </lineage>
</organism>
<dbReference type="SUPFAM" id="SSF52058">
    <property type="entry name" value="L domain-like"/>
    <property type="match status" value="1"/>
</dbReference>
<accession>A0A6G1E6Q5</accession>
<dbReference type="OrthoDB" id="676979at2759"/>
<dbReference type="EMBL" id="SPHZ02000005">
    <property type="protein sequence ID" value="KAF0920162.1"/>
    <property type="molecule type" value="Genomic_DNA"/>
</dbReference>
<evidence type="ECO:0000313" key="14">
    <source>
        <dbReference type="Proteomes" id="UP000479710"/>
    </source>
</evidence>
<feature type="chain" id="PRO_5026239034" description="non-specific serine/threonine protein kinase" evidence="11">
    <location>
        <begin position="29"/>
        <end position="296"/>
    </location>
</feature>
<dbReference type="GO" id="GO:0004674">
    <property type="term" value="F:protein serine/threonine kinase activity"/>
    <property type="evidence" value="ECO:0007669"/>
    <property type="project" value="UniProtKB-KW"/>
</dbReference>
<evidence type="ECO:0000256" key="3">
    <source>
        <dbReference type="ARBA" id="ARBA00022614"/>
    </source>
</evidence>
<dbReference type="PANTHER" id="PTHR48060:SF21">
    <property type="entry name" value="L DOMAIN-LIKE PROTEIN"/>
    <property type="match status" value="1"/>
</dbReference>
<evidence type="ECO:0000256" key="2">
    <source>
        <dbReference type="ARBA" id="ARBA00022527"/>
    </source>
</evidence>
<dbReference type="Proteomes" id="UP000479710">
    <property type="component" value="Unassembled WGS sequence"/>
</dbReference>
<evidence type="ECO:0000256" key="10">
    <source>
        <dbReference type="ARBA" id="ARBA00048679"/>
    </source>
</evidence>
<comment type="caution">
    <text evidence="13">The sequence shown here is derived from an EMBL/GenBank/DDBJ whole genome shotgun (WGS) entry which is preliminary data.</text>
</comment>
<name>A0A6G1E6Q5_9ORYZ</name>
<proteinExistence type="predicted"/>
<sequence length="296" mass="31395">MEWRGYRFCYHCSFILLLLLVVVVYVLGDVVPASLASGSAGDDACALMQFRSLVTEDPYGALASWGGRDGNLSASPAPPCGWRGVTCGVRGRRRGRVTALDLRRLGLAGVIATPSSLSGLTYLRRLELAENRLRGGVPSLLPPSLEHLNLSYNALQGAGAAGARLESNNLTGGIPASLGNLTSLTILALTSNNLGGLIPGELGNLCALTSLYLNMNMLEGSIPSSVFNLSSLRHLIVQFNNLTGTLHTSASDRLPRLKLLSVDSNQLRGAIPVFLCNSSQARSGPDDEEFLLRGHP</sequence>